<evidence type="ECO:0000313" key="2">
    <source>
        <dbReference type="EMBL" id="MFD2673112.1"/>
    </source>
</evidence>
<keyword evidence="2" id="KW-0378">Hydrolase</keyword>
<dbReference type="Proteomes" id="UP001597497">
    <property type="component" value="Unassembled WGS sequence"/>
</dbReference>
<dbReference type="Pfam" id="PF00723">
    <property type="entry name" value="Glyco_hydro_15"/>
    <property type="match status" value="1"/>
</dbReference>
<dbReference type="Gene3D" id="1.50.10.10">
    <property type="match status" value="1"/>
</dbReference>
<keyword evidence="3" id="KW-1185">Reference proteome</keyword>
<comment type="caution">
    <text evidence="2">The sequence shown here is derived from an EMBL/GenBank/DDBJ whole genome shotgun (WGS) entry which is preliminary data.</text>
</comment>
<dbReference type="InterPro" id="IPR008928">
    <property type="entry name" value="6-hairpin_glycosidase_sf"/>
</dbReference>
<evidence type="ECO:0000259" key="1">
    <source>
        <dbReference type="Pfam" id="PF00723"/>
    </source>
</evidence>
<accession>A0ABW5RDG9</accession>
<feature type="domain" description="GH15-like" evidence="1">
    <location>
        <begin position="15"/>
        <end position="166"/>
    </location>
</feature>
<dbReference type="EMBL" id="JBHUMM010000043">
    <property type="protein sequence ID" value="MFD2673112.1"/>
    <property type="molecule type" value="Genomic_DNA"/>
</dbReference>
<gene>
    <name evidence="2" type="ORF">ACFSUC_16190</name>
</gene>
<dbReference type="InterPro" id="IPR011613">
    <property type="entry name" value="GH15-like"/>
</dbReference>
<name>A0ABW5RDG9_9BACL</name>
<protein>
    <submittedName>
        <fullName evidence="2">Glycoside hydrolase family 15 protein</fullName>
    </submittedName>
</protein>
<dbReference type="SUPFAM" id="SSF48208">
    <property type="entry name" value="Six-hairpin glycosidases"/>
    <property type="match status" value="1"/>
</dbReference>
<evidence type="ECO:0000313" key="3">
    <source>
        <dbReference type="Proteomes" id="UP001597497"/>
    </source>
</evidence>
<dbReference type="PANTHER" id="PTHR31616:SF0">
    <property type="entry name" value="GLUCAN 1,4-ALPHA-GLUCOSIDASE"/>
    <property type="match status" value="1"/>
</dbReference>
<dbReference type="InterPro" id="IPR012341">
    <property type="entry name" value="6hp_glycosidase-like_sf"/>
</dbReference>
<dbReference type="PANTHER" id="PTHR31616">
    <property type="entry name" value="TREHALASE"/>
    <property type="match status" value="1"/>
</dbReference>
<reference evidence="3" key="1">
    <citation type="journal article" date="2019" name="Int. J. Syst. Evol. Microbiol.">
        <title>The Global Catalogue of Microorganisms (GCM) 10K type strain sequencing project: providing services to taxonomists for standard genome sequencing and annotation.</title>
        <authorList>
            <consortium name="The Broad Institute Genomics Platform"/>
            <consortium name="The Broad Institute Genome Sequencing Center for Infectious Disease"/>
            <person name="Wu L."/>
            <person name="Ma J."/>
        </authorList>
    </citation>
    <scope>NUCLEOTIDE SEQUENCE [LARGE SCALE GENOMIC DNA]</scope>
    <source>
        <strain evidence="3">KCTC 33676</strain>
    </source>
</reference>
<sequence>MLQESYRVLDQLRLPNGLYVASPSDNYSFVWIRDCVYIAFAYLEDESDTYERTFYGLFDLFRKYEWKLDILVEQKPHYEWEYVHARYDARTIDEIHDEKWGHVQHDMIGAFLFGIGEGVRRKKRMLRDESDQRIVQKLVRYLHNVQYWKDPDNGIWEEWREMHSSSLGACLAGLRHVRSLCDVPGEMIEAGLDALMKLYPRESADKSSDLAQLSLIYPYQILHGAMAEKIVEQIERELLRERGVIRYRGDSYYSTHEKEYGRGYPLSFYEGTEAEWTFGLPWLAICHQLLGHHEKALSYVKRTEQVMTRPGELPELYYSGQSRPNPNTPLGWSSAMYILAKQKLTVNSLHDHQTSVHLRQLEI</sequence>
<dbReference type="RefSeq" id="WP_379930669.1">
    <property type="nucleotide sequence ID" value="NZ_JBHUMM010000043.1"/>
</dbReference>
<dbReference type="GO" id="GO:0016787">
    <property type="term" value="F:hydrolase activity"/>
    <property type="evidence" value="ECO:0007669"/>
    <property type="project" value="UniProtKB-KW"/>
</dbReference>
<organism evidence="2 3">
    <name type="scientific">Marinicrinis sediminis</name>
    <dbReference type="NCBI Taxonomy" id="1652465"/>
    <lineage>
        <taxon>Bacteria</taxon>
        <taxon>Bacillati</taxon>
        <taxon>Bacillota</taxon>
        <taxon>Bacilli</taxon>
        <taxon>Bacillales</taxon>
        <taxon>Paenibacillaceae</taxon>
    </lineage>
</organism>
<proteinExistence type="predicted"/>